<organism evidence="1">
    <name type="scientific">Capra hircus</name>
    <name type="common">Goat</name>
    <dbReference type="NCBI Taxonomy" id="9925"/>
    <lineage>
        <taxon>Eukaryota</taxon>
        <taxon>Metazoa</taxon>
        <taxon>Chordata</taxon>
        <taxon>Craniata</taxon>
        <taxon>Vertebrata</taxon>
        <taxon>Euteleostomi</taxon>
        <taxon>Mammalia</taxon>
        <taxon>Eutheria</taxon>
        <taxon>Laurasiatheria</taxon>
        <taxon>Artiodactyla</taxon>
        <taxon>Ruminantia</taxon>
        <taxon>Pecora</taxon>
        <taxon>Bovidae</taxon>
        <taxon>Caprinae</taxon>
        <taxon>Capra</taxon>
    </lineage>
</organism>
<reference evidence="1" key="1">
    <citation type="submission" date="2019-03" db="EMBL/GenBank/DDBJ databases">
        <title>Genome sequencing and reference-guided assembly of Black Bengal Goat (Capra hircus).</title>
        <authorList>
            <person name="Siddiki A.Z."/>
            <person name="Baten A."/>
            <person name="Billah M."/>
            <person name="Alam M.A.U."/>
            <person name="Shawrob K.S.M."/>
            <person name="Saha S."/>
            <person name="Chowdhury M."/>
            <person name="Rahman A.H."/>
            <person name="Stear M."/>
            <person name="Miah G."/>
            <person name="Das G.B."/>
            <person name="Hossain M.M."/>
            <person name="Kumkum M."/>
            <person name="Islam M.S."/>
            <person name="Mollah A.M."/>
            <person name="Ahsan A."/>
            <person name="Tusar F."/>
            <person name="Khan M.K.I."/>
        </authorList>
    </citation>
    <scope>NUCLEOTIDE SEQUENCE [LARGE SCALE GENOMIC DNA]</scope>
</reference>
<name>A0A8C2PJ08_CAPHI</name>
<reference evidence="1" key="2">
    <citation type="submission" date="2025-08" db="UniProtKB">
        <authorList>
            <consortium name="Ensembl"/>
        </authorList>
    </citation>
    <scope>IDENTIFICATION</scope>
</reference>
<evidence type="ECO:0000313" key="1">
    <source>
        <dbReference type="Ensembl" id="ENSCHIP00010019582.1"/>
    </source>
</evidence>
<dbReference type="AlphaFoldDB" id="A0A8C2PJ08"/>
<dbReference type="Ensembl" id="ENSCHIT00010027512.1">
    <property type="protein sequence ID" value="ENSCHIP00010019582.1"/>
    <property type="gene ID" value="ENSCHIG00010014386.1"/>
</dbReference>
<sequence>MNSMNINQLLALMEDVICQHNKAGQVFSEEVSQTGAPLTLTLGSVQVKEDMQRPRPTEGPSDAWKNSAFRQCLYLQLEHLEQELLLLEPQGSSQGQSHTRALGQLQTLKGCLVAQAGTLPPAHSR</sequence>
<protein>
    <submittedName>
        <fullName evidence="1">Uncharacterized protein</fullName>
    </submittedName>
</protein>
<accession>A0A8C2PJ08</accession>
<proteinExistence type="predicted"/>